<sequence>MSITFWLVRHGLKESFCGDVPLTAEGRSQARATAAFLKERSIAAIATSPLRRAVETSGFLSREAGLQALEDRRLRERANWGDIPGQTFEEFAAVWEQCTREPDHIPPSGGDSARQAARRMDEALREWASRYPPGSEIVFFTHGGLITDFLTLMLEPDEWNTVHPDFVAAQSLLIPECSVTELIVEKETYRLGTFADTRHLTRLLP</sequence>
<evidence type="ECO:0000313" key="1">
    <source>
        <dbReference type="EMBL" id="MEJ8306107.1"/>
    </source>
</evidence>
<organism evidence="1 2">
    <name type="scientific">Saccharibacillus sacchari</name>
    <dbReference type="NCBI Taxonomy" id="456493"/>
    <lineage>
        <taxon>Bacteria</taxon>
        <taxon>Bacillati</taxon>
        <taxon>Bacillota</taxon>
        <taxon>Bacilli</taxon>
        <taxon>Bacillales</taxon>
        <taxon>Paenibacillaceae</taxon>
        <taxon>Saccharibacillus</taxon>
    </lineage>
</organism>
<protein>
    <submittedName>
        <fullName evidence="1">Histidine phosphatase family protein</fullName>
        <ecNumber evidence="1">3.1.3.-</ecNumber>
    </submittedName>
</protein>
<accession>A0ACC6PGR3</accession>
<evidence type="ECO:0000313" key="2">
    <source>
        <dbReference type="Proteomes" id="UP001380953"/>
    </source>
</evidence>
<keyword evidence="1" id="KW-0378">Hydrolase</keyword>
<keyword evidence="2" id="KW-1185">Reference proteome</keyword>
<proteinExistence type="predicted"/>
<dbReference type="EMBL" id="JBBKAR010000049">
    <property type="protein sequence ID" value="MEJ8306107.1"/>
    <property type="molecule type" value="Genomic_DNA"/>
</dbReference>
<comment type="caution">
    <text evidence="1">The sequence shown here is derived from an EMBL/GenBank/DDBJ whole genome shotgun (WGS) entry which is preliminary data.</text>
</comment>
<gene>
    <name evidence="1" type="ORF">WKI47_19575</name>
</gene>
<dbReference type="EC" id="3.1.3.-" evidence="1"/>
<reference evidence="1" key="1">
    <citation type="submission" date="2024-03" db="EMBL/GenBank/DDBJ databases">
        <title>Whole genome sequecning of epiphytes from Marcgravia umbellata leaves.</title>
        <authorList>
            <person name="Kumar G."/>
            <person name="Savka M.A."/>
        </authorList>
    </citation>
    <scope>NUCLEOTIDE SEQUENCE</scope>
    <source>
        <strain evidence="1">RIT_BL5</strain>
    </source>
</reference>
<dbReference type="Proteomes" id="UP001380953">
    <property type="component" value="Unassembled WGS sequence"/>
</dbReference>
<name>A0ACC6PGR3_9BACL</name>